<feature type="transmembrane region" description="Helical" evidence="1">
    <location>
        <begin position="36"/>
        <end position="65"/>
    </location>
</feature>
<keyword evidence="1" id="KW-0812">Transmembrane</keyword>
<name>A0A2S5TCP5_9GAMM</name>
<accession>A0A2S5TCP5</accession>
<keyword evidence="1" id="KW-0472">Membrane</keyword>
<dbReference type="AlphaFoldDB" id="A0A2S5TCP5"/>
<proteinExistence type="predicted"/>
<protein>
    <submittedName>
        <fullName evidence="2">Uncharacterized protein</fullName>
    </submittedName>
</protein>
<reference evidence="2 3" key="1">
    <citation type="submission" date="2018-02" db="EMBL/GenBank/DDBJ databases">
        <title>Genome sequencing of Solimonas sp. HR-BB.</title>
        <authorList>
            <person name="Lee Y."/>
            <person name="Jeon C.O."/>
        </authorList>
    </citation>
    <scope>NUCLEOTIDE SEQUENCE [LARGE SCALE GENOMIC DNA]</scope>
    <source>
        <strain evidence="2 3">HR-BB</strain>
    </source>
</reference>
<evidence type="ECO:0000256" key="1">
    <source>
        <dbReference type="SAM" id="Phobius"/>
    </source>
</evidence>
<evidence type="ECO:0000313" key="2">
    <source>
        <dbReference type="EMBL" id="PPE72780.1"/>
    </source>
</evidence>
<keyword evidence="1" id="KW-1133">Transmembrane helix</keyword>
<evidence type="ECO:0000313" key="3">
    <source>
        <dbReference type="Proteomes" id="UP000238220"/>
    </source>
</evidence>
<dbReference type="Proteomes" id="UP000238220">
    <property type="component" value="Unassembled WGS sequence"/>
</dbReference>
<sequence>MSLTPEITWMALLAVQTLHLLHHLLAKRHISIVEVLAGAALLIPIPAGAAAGLLLMILHVGLILVQLVGSLWIRRLSPGCGDEKSLWATLG</sequence>
<gene>
    <name evidence="2" type="ORF">C3942_17200</name>
</gene>
<organism evidence="2 3">
    <name type="scientific">Solimonas fluminis</name>
    <dbReference type="NCBI Taxonomy" id="2086571"/>
    <lineage>
        <taxon>Bacteria</taxon>
        <taxon>Pseudomonadati</taxon>
        <taxon>Pseudomonadota</taxon>
        <taxon>Gammaproteobacteria</taxon>
        <taxon>Nevskiales</taxon>
        <taxon>Nevskiaceae</taxon>
        <taxon>Solimonas</taxon>
    </lineage>
</organism>
<comment type="caution">
    <text evidence="2">The sequence shown here is derived from an EMBL/GenBank/DDBJ whole genome shotgun (WGS) entry which is preliminary data.</text>
</comment>
<dbReference type="EMBL" id="PSNW01000010">
    <property type="protein sequence ID" value="PPE72780.1"/>
    <property type="molecule type" value="Genomic_DNA"/>
</dbReference>
<dbReference type="RefSeq" id="WP_104231590.1">
    <property type="nucleotide sequence ID" value="NZ_PSNW01000010.1"/>
</dbReference>
<keyword evidence="3" id="KW-1185">Reference proteome</keyword>